<feature type="transmembrane region" description="Helical" evidence="10">
    <location>
        <begin position="59"/>
        <end position="83"/>
    </location>
</feature>
<comment type="subcellular location">
    <subcellularLocation>
        <location evidence="1">Membrane</location>
        <topology evidence="1">Multi-pass membrane protein</topology>
    </subcellularLocation>
</comment>
<evidence type="ECO:0000256" key="9">
    <source>
        <dbReference type="ARBA" id="ARBA00023160"/>
    </source>
</evidence>
<keyword evidence="2 10" id="KW-0444">Lipid biosynthesis</keyword>
<evidence type="ECO:0000256" key="6">
    <source>
        <dbReference type="ARBA" id="ARBA00022989"/>
    </source>
</evidence>
<dbReference type="EMBL" id="VSRR010000336">
    <property type="protein sequence ID" value="MPC14219.1"/>
    <property type="molecule type" value="Genomic_DNA"/>
</dbReference>
<dbReference type="Pfam" id="PF01151">
    <property type="entry name" value="ELO"/>
    <property type="match status" value="1"/>
</dbReference>
<evidence type="ECO:0000313" key="12">
    <source>
        <dbReference type="Proteomes" id="UP000324222"/>
    </source>
</evidence>
<evidence type="ECO:0000313" key="11">
    <source>
        <dbReference type="EMBL" id="MPC14219.1"/>
    </source>
</evidence>
<dbReference type="InterPro" id="IPR002076">
    <property type="entry name" value="ELO_fam"/>
</dbReference>
<reference evidence="11" key="1">
    <citation type="submission" date="2019-05" db="EMBL/GenBank/DDBJ databases">
        <title>Another draft genome of Portunus trituberculatus and its Hox gene families provides insights of decapod evolution.</title>
        <authorList>
            <person name="Jeong J.-H."/>
            <person name="Song I."/>
            <person name="Kim S."/>
            <person name="Choi T."/>
            <person name="Kim D."/>
            <person name="Ryu S."/>
            <person name="Kim W."/>
        </authorList>
    </citation>
    <scope>NUCLEOTIDE SEQUENCE [LARGE SCALE GENOMIC DNA]</scope>
    <source>
        <tissue evidence="11">Muscle</tissue>
    </source>
</reference>
<comment type="caution">
    <text evidence="11">The sequence shown here is derived from an EMBL/GenBank/DDBJ whole genome shotgun (WGS) entry which is preliminary data.</text>
</comment>
<dbReference type="PANTHER" id="PTHR11157:SF12">
    <property type="entry name" value="ELONGATION OF VERY LONG CHAIN FATTY ACIDS PROTEIN 4"/>
    <property type="match status" value="1"/>
</dbReference>
<evidence type="ECO:0000256" key="1">
    <source>
        <dbReference type="ARBA" id="ARBA00004141"/>
    </source>
</evidence>
<comment type="catalytic activity">
    <reaction evidence="10">
        <text>a very-long-chain acyl-CoA + malonyl-CoA + H(+) = a very-long-chain 3-oxoacyl-CoA + CO2 + CoA</text>
        <dbReference type="Rhea" id="RHEA:32727"/>
        <dbReference type="ChEBI" id="CHEBI:15378"/>
        <dbReference type="ChEBI" id="CHEBI:16526"/>
        <dbReference type="ChEBI" id="CHEBI:57287"/>
        <dbReference type="ChEBI" id="CHEBI:57384"/>
        <dbReference type="ChEBI" id="CHEBI:90725"/>
        <dbReference type="ChEBI" id="CHEBI:90736"/>
        <dbReference type="EC" id="2.3.1.199"/>
    </reaction>
</comment>
<comment type="similarity">
    <text evidence="10">Belongs to the ELO family.</text>
</comment>
<feature type="transmembrane region" description="Helical" evidence="10">
    <location>
        <begin position="192"/>
        <end position="209"/>
    </location>
</feature>
<gene>
    <name evidence="11" type="primary">ELOVL4</name>
    <name evidence="11" type="ORF">E2C01_006979</name>
</gene>
<dbReference type="PANTHER" id="PTHR11157">
    <property type="entry name" value="FATTY ACID ACYL TRANSFERASE-RELATED"/>
    <property type="match status" value="1"/>
</dbReference>
<evidence type="ECO:0000256" key="7">
    <source>
        <dbReference type="ARBA" id="ARBA00023098"/>
    </source>
</evidence>
<dbReference type="OrthoDB" id="10259681at2759"/>
<keyword evidence="5 10" id="KW-0276">Fatty acid metabolism</keyword>
<dbReference type="GO" id="GO:0034625">
    <property type="term" value="P:fatty acid elongation, monounsaturated fatty acid"/>
    <property type="evidence" value="ECO:0007669"/>
    <property type="project" value="TreeGrafter"/>
</dbReference>
<dbReference type="GO" id="GO:0005789">
    <property type="term" value="C:endoplasmic reticulum membrane"/>
    <property type="evidence" value="ECO:0007669"/>
    <property type="project" value="TreeGrafter"/>
</dbReference>
<keyword evidence="6 10" id="KW-1133">Transmembrane helix</keyword>
<dbReference type="AlphaFoldDB" id="A0A5B7CXY0"/>
<accession>A0A5B7CXY0</accession>
<feature type="transmembrane region" description="Helical" evidence="10">
    <location>
        <begin position="138"/>
        <end position="156"/>
    </location>
</feature>
<organism evidence="11 12">
    <name type="scientific">Portunus trituberculatus</name>
    <name type="common">Swimming crab</name>
    <name type="synonym">Neptunus trituberculatus</name>
    <dbReference type="NCBI Taxonomy" id="210409"/>
    <lineage>
        <taxon>Eukaryota</taxon>
        <taxon>Metazoa</taxon>
        <taxon>Ecdysozoa</taxon>
        <taxon>Arthropoda</taxon>
        <taxon>Crustacea</taxon>
        <taxon>Multicrustacea</taxon>
        <taxon>Malacostraca</taxon>
        <taxon>Eumalacostraca</taxon>
        <taxon>Eucarida</taxon>
        <taxon>Decapoda</taxon>
        <taxon>Pleocyemata</taxon>
        <taxon>Brachyura</taxon>
        <taxon>Eubrachyura</taxon>
        <taxon>Portunoidea</taxon>
        <taxon>Portunidae</taxon>
        <taxon>Portuninae</taxon>
        <taxon>Portunus</taxon>
    </lineage>
</organism>
<keyword evidence="3 10" id="KW-0808">Transferase</keyword>
<evidence type="ECO:0000256" key="3">
    <source>
        <dbReference type="ARBA" id="ARBA00022679"/>
    </source>
</evidence>
<dbReference type="GO" id="GO:0034626">
    <property type="term" value="P:fatty acid elongation, polyunsaturated fatty acid"/>
    <property type="evidence" value="ECO:0007669"/>
    <property type="project" value="TreeGrafter"/>
</dbReference>
<keyword evidence="9 10" id="KW-0275">Fatty acid biosynthesis</keyword>
<proteinExistence type="inferred from homology"/>
<evidence type="ECO:0000256" key="8">
    <source>
        <dbReference type="ARBA" id="ARBA00023136"/>
    </source>
</evidence>
<feature type="transmembrane region" description="Helical" evidence="10">
    <location>
        <begin position="103"/>
        <end position="126"/>
    </location>
</feature>
<protein>
    <recommendedName>
        <fullName evidence="10">Elongation of very long chain fatty acids protein</fullName>
        <ecNumber evidence="10">2.3.1.199</ecNumber>
    </recommendedName>
    <alternativeName>
        <fullName evidence="10">Very-long-chain 3-oxoacyl-CoA synthase</fullName>
    </alternativeName>
</protein>
<dbReference type="GO" id="GO:0042761">
    <property type="term" value="P:very long-chain fatty acid biosynthetic process"/>
    <property type="evidence" value="ECO:0007669"/>
    <property type="project" value="TreeGrafter"/>
</dbReference>
<keyword evidence="12" id="KW-1185">Reference proteome</keyword>
<evidence type="ECO:0000256" key="4">
    <source>
        <dbReference type="ARBA" id="ARBA00022692"/>
    </source>
</evidence>
<evidence type="ECO:0000256" key="10">
    <source>
        <dbReference type="RuleBase" id="RU361115"/>
    </source>
</evidence>
<feature type="transmembrane region" description="Helical" evidence="10">
    <location>
        <begin position="20"/>
        <end position="38"/>
    </location>
</feature>
<dbReference type="GO" id="GO:0030148">
    <property type="term" value="P:sphingolipid biosynthetic process"/>
    <property type="evidence" value="ECO:0007669"/>
    <property type="project" value="TreeGrafter"/>
</dbReference>
<evidence type="ECO:0000256" key="5">
    <source>
        <dbReference type="ARBA" id="ARBA00022832"/>
    </source>
</evidence>
<keyword evidence="4 10" id="KW-0812">Transmembrane</keyword>
<keyword evidence="8 10" id="KW-0472">Membrane</keyword>
<dbReference type="Proteomes" id="UP000324222">
    <property type="component" value="Unassembled WGS sequence"/>
</dbReference>
<name>A0A5B7CXY0_PORTR</name>
<evidence type="ECO:0000256" key="2">
    <source>
        <dbReference type="ARBA" id="ARBA00022516"/>
    </source>
</evidence>
<dbReference type="EC" id="2.3.1.199" evidence="10"/>
<keyword evidence="7 10" id="KW-0443">Lipid metabolism</keyword>
<dbReference type="GO" id="GO:0009922">
    <property type="term" value="F:fatty acid elongase activity"/>
    <property type="evidence" value="ECO:0007669"/>
    <property type="project" value="UniProtKB-EC"/>
</dbReference>
<dbReference type="GO" id="GO:0019367">
    <property type="term" value="P:fatty acid elongation, saturated fatty acid"/>
    <property type="evidence" value="ECO:0007669"/>
    <property type="project" value="TreeGrafter"/>
</dbReference>
<sequence length="270" mass="30566">MLSAVGVLPGCRDDRVREWPLMSSPLPTLGLMAAYLTMVKVGPRLMQHRPAFQLRIPLIVYNLAIMLLNLYIGVELAIVSVRLRYSWFCQPVDYSTNPDEMRIAAALWWYYISKLVEFTDTVFFILRKKTNQLTFLHIYHHSTMFCLWWIGIKWVAGGSCEWNLEGEGNGEMGVSESAALPGTLIQGDKAEPMAIVIVELNILIFVSRIKERGRRKGAKGMLAVLSLNNDRHWRKYDTDAIGDKFDDSLRFPSMAAVHDVCSGGHWSGIA</sequence>